<evidence type="ECO:0000313" key="2">
    <source>
        <dbReference type="EMBL" id="OGH74398.1"/>
    </source>
</evidence>
<evidence type="ECO:0000313" key="3">
    <source>
        <dbReference type="Proteomes" id="UP000178347"/>
    </source>
</evidence>
<evidence type="ECO:0000256" key="1">
    <source>
        <dbReference type="SAM" id="Phobius"/>
    </source>
</evidence>
<comment type="caution">
    <text evidence="2">The sequence shown here is derived from an EMBL/GenBank/DDBJ whole genome shotgun (WGS) entry which is preliminary data.</text>
</comment>
<dbReference type="EMBL" id="MFQN01000017">
    <property type="protein sequence ID" value="OGH74398.1"/>
    <property type="molecule type" value="Genomic_DNA"/>
</dbReference>
<organism evidence="2 3">
    <name type="scientific">Candidatus Magasanikbacteria bacterium RIFCSPLOWO2_12_FULL_43_12</name>
    <dbReference type="NCBI Taxonomy" id="1798692"/>
    <lineage>
        <taxon>Bacteria</taxon>
        <taxon>Candidatus Magasanikiibacteriota</taxon>
    </lineage>
</organism>
<gene>
    <name evidence="2" type="ORF">A3G00_04475</name>
</gene>
<feature type="transmembrane region" description="Helical" evidence="1">
    <location>
        <begin position="111"/>
        <end position="133"/>
    </location>
</feature>
<feature type="transmembrane region" description="Helical" evidence="1">
    <location>
        <begin position="234"/>
        <end position="260"/>
    </location>
</feature>
<keyword evidence="1" id="KW-0812">Transmembrane</keyword>
<proteinExistence type="predicted"/>
<accession>A0A1F6MS71</accession>
<reference evidence="2 3" key="1">
    <citation type="journal article" date="2016" name="Nat. Commun.">
        <title>Thousands of microbial genomes shed light on interconnected biogeochemical processes in an aquifer system.</title>
        <authorList>
            <person name="Anantharaman K."/>
            <person name="Brown C.T."/>
            <person name="Hug L.A."/>
            <person name="Sharon I."/>
            <person name="Castelle C.J."/>
            <person name="Probst A.J."/>
            <person name="Thomas B.C."/>
            <person name="Singh A."/>
            <person name="Wilkins M.J."/>
            <person name="Karaoz U."/>
            <person name="Brodie E.L."/>
            <person name="Williams K.H."/>
            <person name="Hubbard S.S."/>
            <person name="Banfield J.F."/>
        </authorList>
    </citation>
    <scope>NUCLEOTIDE SEQUENCE [LARGE SCALE GENOMIC DNA]</scope>
</reference>
<feature type="transmembrane region" description="Helical" evidence="1">
    <location>
        <begin position="202"/>
        <end position="222"/>
    </location>
</feature>
<keyword evidence="1" id="KW-0472">Membrane</keyword>
<sequence length="269" mass="30734">MILPFLLTLFKILTIQLLAALGIFFAFGFILAKLQEKTQNNYYQTVGWKGILWTAWFGTPIHELGHVFFAKLFHHKITRVSLFKPNPETGNLGHVSHTYNKYSPYQRLGNFFVGAAPMLFGSVVLIILLYFLVPNAKEAFQPLATEQTSPLIVLISLKTTLLKLFSIANLSSWRFWLFLYLSFCVASHISPSEQDLKNMWRGFAWLIAVLIIVNLIALSVQINITRYIINLNRYLGLIFGIFTYATAISFIHLILSAIILKPFKKNRAD</sequence>
<protein>
    <submittedName>
        <fullName evidence="2">Uncharacterized protein</fullName>
    </submittedName>
</protein>
<feature type="transmembrane region" description="Helical" evidence="1">
    <location>
        <begin position="12"/>
        <end position="32"/>
    </location>
</feature>
<dbReference type="AlphaFoldDB" id="A0A1F6MS71"/>
<name>A0A1F6MS71_9BACT</name>
<dbReference type="Proteomes" id="UP000178347">
    <property type="component" value="Unassembled WGS sequence"/>
</dbReference>
<feature type="transmembrane region" description="Helical" evidence="1">
    <location>
        <begin position="173"/>
        <end position="190"/>
    </location>
</feature>
<keyword evidence="1" id="KW-1133">Transmembrane helix</keyword>